<gene>
    <name evidence="1" type="ORF">DPMN_080466</name>
</gene>
<organism evidence="1 2">
    <name type="scientific">Dreissena polymorpha</name>
    <name type="common">Zebra mussel</name>
    <name type="synonym">Mytilus polymorpha</name>
    <dbReference type="NCBI Taxonomy" id="45954"/>
    <lineage>
        <taxon>Eukaryota</taxon>
        <taxon>Metazoa</taxon>
        <taxon>Spiralia</taxon>
        <taxon>Lophotrochozoa</taxon>
        <taxon>Mollusca</taxon>
        <taxon>Bivalvia</taxon>
        <taxon>Autobranchia</taxon>
        <taxon>Heteroconchia</taxon>
        <taxon>Euheterodonta</taxon>
        <taxon>Imparidentia</taxon>
        <taxon>Neoheterodontei</taxon>
        <taxon>Myida</taxon>
        <taxon>Dreissenoidea</taxon>
        <taxon>Dreissenidae</taxon>
        <taxon>Dreissena</taxon>
    </lineage>
</organism>
<keyword evidence="2" id="KW-1185">Reference proteome</keyword>
<evidence type="ECO:0000313" key="1">
    <source>
        <dbReference type="EMBL" id="KAH3705395.1"/>
    </source>
</evidence>
<dbReference type="EMBL" id="JAIWYP010000015">
    <property type="protein sequence ID" value="KAH3705395.1"/>
    <property type="molecule type" value="Genomic_DNA"/>
</dbReference>
<dbReference type="Proteomes" id="UP000828390">
    <property type="component" value="Unassembled WGS sequence"/>
</dbReference>
<reference evidence="1" key="1">
    <citation type="journal article" date="2019" name="bioRxiv">
        <title>The Genome of the Zebra Mussel, Dreissena polymorpha: A Resource for Invasive Species Research.</title>
        <authorList>
            <person name="McCartney M.A."/>
            <person name="Auch B."/>
            <person name="Kono T."/>
            <person name="Mallez S."/>
            <person name="Zhang Y."/>
            <person name="Obille A."/>
            <person name="Becker A."/>
            <person name="Abrahante J.E."/>
            <person name="Garbe J."/>
            <person name="Badalamenti J.P."/>
            <person name="Herman A."/>
            <person name="Mangelson H."/>
            <person name="Liachko I."/>
            <person name="Sullivan S."/>
            <person name="Sone E.D."/>
            <person name="Koren S."/>
            <person name="Silverstein K.A.T."/>
            <person name="Beckman K.B."/>
            <person name="Gohl D.M."/>
        </authorList>
    </citation>
    <scope>NUCLEOTIDE SEQUENCE</scope>
    <source>
        <strain evidence="1">Duluth1</strain>
        <tissue evidence="1">Whole animal</tissue>
    </source>
</reference>
<protein>
    <submittedName>
        <fullName evidence="1">Uncharacterized protein</fullName>
    </submittedName>
</protein>
<sequence length="50" mass="5357">MNTVDGNIAAGIDERNAAWMDVSPAAWIDGNIAAGIDKKNAAWMVVRLNE</sequence>
<evidence type="ECO:0000313" key="2">
    <source>
        <dbReference type="Proteomes" id="UP000828390"/>
    </source>
</evidence>
<dbReference type="AlphaFoldDB" id="A0A9D3YV36"/>
<comment type="caution">
    <text evidence="1">The sequence shown here is derived from an EMBL/GenBank/DDBJ whole genome shotgun (WGS) entry which is preliminary data.</text>
</comment>
<reference evidence="1" key="2">
    <citation type="submission" date="2020-11" db="EMBL/GenBank/DDBJ databases">
        <authorList>
            <person name="McCartney M.A."/>
            <person name="Auch B."/>
            <person name="Kono T."/>
            <person name="Mallez S."/>
            <person name="Becker A."/>
            <person name="Gohl D.M."/>
            <person name="Silverstein K.A.T."/>
            <person name="Koren S."/>
            <person name="Bechman K.B."/>
            <person name="Herman A."/>
            <person name="Abrahante J.E."/>
            <person name="Garbe J."/>
        </authorList>
    </citation>
    <scope>NUCLEOTIDE SEQUENCE</scope>
    <source>
        <strain evidence="1">Duluth1</strain>
        <tissue evidence="1">Whole animal</tissue>
    </source>
</reference>
<name>A0A9D3YV36_DREPO</name>
<accession>A0A9D3YV36</accession>
<proteinExistence type="predicted"/>